<dbReference type="PANTHER" id="PTHR30595">
    <property type="entry name" value="GLPR-RELATED TRANSCRIPTIONAL REPRESSOR"/>
    <property type="match status" value="1"/>
</dbReference>
<dbReference type="Proteomes" id="UP001529421">
    <property type="component" value="Unassembled WGS sequence"/>
</dbReference>
<organism evidence="2 3">
    <name type="scientific">Enorma phocaeensis</name>
    <dbReference type="NCBI Taxonomy" id="1871019"/>
    <lineage>
        <taxon>Bacteria</taxon>
        <taxon>Bacillati</taxon>
        <taxon>Actinomycetota</taxon>
        <taxon>Coriobacteriia</taxon>
        <taxon>Coriobacteriales</taxon>
        <taxon>Coriobacteriaceae</taxon>
        <taxon>Enorma</taxon>
    </lineage>
</organism>
<keyword evidence="2" id="KW-0547">Nucleotide-binding</keyword>
<evidence type="ECO:0000313" key="2">
    <source>
        <dbReference type="EMBL" id="MDM8274632.1"/>
    </source>
</evidence>
<dbReference type="PANTHER" id="PTHR30595:SF6">
    <property type="entry name" value="SCHLAFEN ALBA-2 DOMAIN-CONTAINING PROTEIN"/>
    <property type="match status" value="1"/>
</dbReference>
<keyword evidence="3" id="KW-1185">Reference proteome</keyword>
<dbReference type="EMBL" id="JAUDDZ010000003">
    <property type="protein sequence ID" value="MDM8274632.1"/>
    <property type="molecule type" value="Genomic_DNA"/>
</dbReference>
<dbReference type="InterPro" id="IPR007421">
    <property type="entry name" value="Schlafen_AlbA_2_dom"/>
</dbReference>
<reference evidence="2 3" key="2">
    <citation type="submission" date="2023-06" db="EMBL/GenBank/DDBJ databases">
        <authorList>
            <person name="Zeman M."/>
            <person name="Kubasova T."/>
            <person name="Jahodarova E."/>
            <person name="Nykrynova M."/>
            <person name="Rychlik I."/>
        </authorList>
    </citation>
    <scope>NUCLEOTIDE SEQUENCE [LARGE SCALE GENOMIC DNA]</scope>
    <source>
        <strain evidence="2 3">154_Feed</strain>
    </source>
</reference>
<dbReference type="InterPro" id="IPR038461">
    <property type="entry name" value="Schlafen_AlbA_2_dom_sf"/>
</dbReference>
<dbReference type="Pfam" id="PF04326">
    <property type="entry name" value="SLFN_AlbA_2"/>
    <property type="match status" value="1"/>
</dbReference>
<dbReference type="GO" id="GO:0005524">
    <property type="term" value="F:ATP binding"/>
    <property type="evidence" value="ECO:0007669"/>
    <property type="project" value="UniProtKB-KW"/>
</dbReference>
<dbReference type="RefSeq" id="WP_204673182.1">
    <property type="nucleotide sequence ID" value="NZ_JACJKQ010000015.1"/>
</dbReference>
<feature type="domain" description="Schlafen AlbA-2" evidence="1">
    <location>
        <begin position="31"/>
        <end position="148"/>
    </location>
</feature>
<evidence type="ECO:0000259" key="1">
    <source>
        <dbReference type="Pfam" id="PF04326"/>
    </source>
</evidence>
<proteinExistence type="predicted"/>
<gene>
    <name evidence="2" type="ORF">QUW28_03845</name>
</gene>
<sequence length="423" mass="47101">MFSPFRDDRGNPKGLSEVTYDDLSQLVDMDEGYVLEFKRSFTAGVRAKVPKIIASFANSGGGWLVIGIADDDHAVCPVPRLSADYSQMIGELCRRHVSPAPPFDMRFITDPADDGQGVVVIRVEEGRFPPYVADGVVEIREGSTSGPATGAALVELYGKATRRREQISEFCRRTVYYQRPVPLFDLYLYRLGSMHDEVPSREEVNARADAMRACFEAQGLTCYVQHAHDSLIFRASIAFDGMVPHSAIELFPDESIKLSVPAVLLAGGERLRALGSLGDVCSFTPDDGMRVMSAPDTLRRVTRVASLLDRYIRERQGAWQQYAAAYELENMEGVLLWSDDPLYLSYARDRGPLFCGTTDCRSRVRYLDDGEHDSFRARQFAGSHFFEACGLPLGSPDELDNRLVDALLRTERPRGKESGRLAS</sequence>
<comment type="caution">
    <text evidence="2">The sequence shown here is derived from an EMBL/GenBank/DDBJ whole genome shotgun (WGS) entry which is preliminary data.</text>
</comment>
<reference evidence="3" key="1">
    <citation type="submission" date="2023-06" db="EMBL/GenBank/DDBJ databases">
        <title>Identification and characterization of horizontal gene transfer across gut microbiota members of farm animals based on homology search.</title>
        <authorList>
            <person name="Zeman M."/>
            <person name="Kubasova T."/>
            <person name="Jahodarova E."/>
            <person name="Nykrynova M."/>
            <person name="Rychlik I."/>
        </authorList>
    </citation>
    <scope>NUCLEOTIDE SEQUENCE [LARGE SCALE GENOMIC DNA]</scope>
    <source>
        <strain evidence="3">154_Feed</strain>
    </source>
</reference>
<evidence type="ECO:0000313" key="3">
    <source>
        <dbReference type="Proteomes" id="UP001529421"/>
    </source>
</evidence>
<keyword evidence="2" id="KW-0067">ATP-binding</keyword>
<name>A0ABT7V809_9ACTN</name>
<accession>A0ABT7V809</accession>
<protein>
    <submittedName>
        <fullName evidence="2">ATP-binding protein</fullName>
    </submittedName>
</protein>
<dbReference type="Gene3D" id="3.30.950.30">
    <property type="entry name" value="Schlafen, AAA domain"/>
    <property type="match status" value="1"/>
</dbReference>